<dbReference type="Proteomes" id="UP000176005">
    <property type="component" value="Unassembled WGS sequence"/>
</dbReference>
<gene>
    <name evidence="2" type="ORF">AN218_33065</name>
</gene>
<keyword evidence="1" id="KW-1133">Transmembrane helix</keyword>
<name>A0A1E7KGG3_9ACTN</name>
<evidence type="ECO:0000313" key="2">
    <source>
        <dbReference type="EMBL" id="OEV02963.1"/>
    </source>
</evidence>
<dbReference type="RefSeq" id="WP_070020721.1">
    <property type="nucleotide sequence ID" value="NZ_LJGW01000719.1"/>
</dbReference>
<keyword evidence="1" id="KW-0812">Transmembrane</keyword>
<dbReference type="AlphaFoldDB" id="A0A1E7KGG3"/>
<reference evidence="2 3" key="1">
    <citation type="journal article" date="2016" name="Front. Microbiol.">
        <title>Comparative Genomics Analysis of Streptomyces Species Reveals Their Adaptation to the Marine Environment and Their Diversity at the Genomic Level.</title>
        <authorList>
            <person name="Tian X."/>
            <person name="Zhang Z."/>
            <person name="Yang T."/>
            <person name="Chen M."/>
            <person name="Li J."/>
            <person name="Chen F."/>
            <person name="Yang J."/>
            <person name="Li W."/>
            <person name="Zhang B."/>
            <person name="Zhang Z."/>
            <person name="Wu J."/>
            <person name="Zhang C."/>
            <person name="Long L."/>
            <person name="Xiao J."/>
        </authorList>
    </citation>
    <scope>NUCLEOTIDE SEQUENCE [LARGE SCALE GENOMIC DNA]</scope>
    <source>
        <strain evidence="2 3">SCSIO 10429</strain>
    </source>
</reference>
<sequence>MHRDTRLNSRRGAGHGERFWLSVAVVFVSLLWITQDLALWATVICVAGAVGGALAALHFGRHYLRSRRDGPR</sequence>
<evidence type="ECO:0008006" key="4">
    <source>
        <dbReference type="Google" id="ProtNLM"/>
    </source>
</evidence>
<evidence type="ECO:0000256" key="1">
    <source>
        <dbReference type="SAM" id="Phobius"/>
    </source>
</evidence>
<comment type="caution">
    <text evidence="2">The sequence shown here is derived from an EMBL/GenBank/DDBJ whole genome shotgun (WGS) entry which is preliminary data.</text>
</comment>
<feature type="transmembrane region" description="Helical" evidence="1">
    <location>
        <begin position="39"/>
        <end position="59"/>
    </location>
</feature>
<keyword evidence="3" id="KW-1185">Reference proteome</keyword>
<dbReference type="EMBL" id="LJGW01000719">
    <property type="protein sequence ID" value="OEV02963.1"/>
    <property type="molecule type" value="Genomic_DNA"/>
</dbReference>
<keyword evidence="1" id="KW-0472">Membrane</keyword>
<proteinExistence type="predicted"/>
<organism evidence="2 3">
    <name type="scientific">Streptomyces nanshensis</name>
    <dbReference type="NCBI Taxonomy" id="518642"/>
    <lineage>
        <taxon>Bacteria</taxon>
        <taxon>Bacillati</taxon>
        <taxon>Actinomycetota</taxon>
        <taxon>Actinomycetes</taxon>
        <taxon>Kitasatosporales</taxon>
        <taxon>Streptomycetaceae</taxon>
        <taxon>Streptomyces</taxon>
    </lineage>
</organism>
<accession>A0A1E7KGG3</accession>
<protein>
    <recommendedName>
        <fullName evidence="4">DUF2530 domain-containing protein</fullName>
    </recommendedName>
</protein>
<evidence type="ECO:0000313" key="3">
    <source>
        <dbReference type="Proteomes" id="UP000176005"/>
    </source>
</evidence>
<feature type="transmembrane region" description="Helical" evidence="1">
    <location>
        <begin position="12"/>
        <end position="33"/>
    </location>
</feature>